<proteinExistence type="predicted"/>
<reference evidence="3 4" key="1">
    <citation type="submission" date="2020-07" db="EMBL/GenBank/DDBJ databases">
        <title>Sequencing the genomes of 1000 actinobacteria strains.</title>
        <authorList>
            <person name="Klenk H.-P."/>
        </authorList>
    </citation>
    <scope>NUCLEOTIDE SEQUENCE [LARGE SCALE GENOMIC DNA]</scope>
    <source>
        <strain evidence="3 4">DSM 24552</strain>
    </source>
</reference>
<sequence>MRLPSLRRPTPSFFISVAALVVAAGGTSYAAATIGTLDVRDGSLRSVDVRDGSLRSVDLRDGGVRSVDIADGTLKRRDFRGGALPAGPRGPQGPQGEQGPAGASRWVLIGRDGTIQAQSGGFDIVASYPVLPNTAAEGQPSNALRANGNVYIDAGEDLADNAIVATVVLQNTIEQDAAGSPGAGNTNGRAPGADANPEFSGEITVSRCAFPGSTGIPTNCAPAGAQNLESFVVSPRLSDGSVTTDQNRKAFYVILAGTSPAGR</sequence>
<protein>
    <recommendedName>
        <fullName evidence="5">Collagen triple helix repeat-containing protein</fullName>
    </recommendedName>
</protein>
<dbReference type="AlphaFoldDB" id="A0A7Y9UJ07"/>
<name>A0A7Y9UJ07_9ACTN</name>
<feature type="chain" id="PRO_5030950790" description="Collagen triple helix repeat-containing protein" evidence="2">
    <location>
        <begin position="31"/>
        <end position="263"/>
    </location>
</feature>
<dbReference type="Proteomes" id="UP000544110">
    <property type="component" value="Unassembled WGS sequence"/>
</dbReference>
<feature type="region of interest" description="Disordered" evidence="1">
    <location>
        <begin position="176"/>
        <end position="196"/>
    </location>
</feature>
<dbReference type="RefSeq" id="WP_179516502.1">
    <property type="nucleotide sequence ID" value="NZ_JACCAC010000001.1"/>
</dbReference>
<accession>A0A7Y9UJ07</accession>
<gene>
    <name evidence="3" type="ORF">BJ989_000032</name>
</gene>
<keyword evidence="4" id="KW-1185">Reference proteome</keyword>
<dbReference type="EMBL" id="JACCAC010000001">
    <property type="protein sequence ID" value="NYG53728.1"/>
    <property type="molecule type" value="Genomic_DNA"/>
</dbReference>
<feature type="compositionally biased region" description="Low complexity" evidence="1">
    <location>
        <begin position="81"/>
        <end position="102"/>
    </location>
</feature>
<evidence type="ECO:0000313" key="3">
    <source>
        <dbReference type="EMBL" id="NYG53728.1"/>
    </source>
</evidence>
<feature type="signal peptide" evidence="2">
    <location>
        <begin position="1"/>
        <end position="30"/>
    </location>
</feature>
<evidence type="ECO:0008006" key="5">
    <source>
        <dbReference type="Google" id="ProtNLM"/>
    </source>
</evidence>
<organism evidence="3 4">
    <name type="scientific">Nocardioides perillae</name>
    <dbReference type="NCBI Taxonomy" id="1119534"/>
    <lineage>
        <taxon>Bacteria</taxon>
        <taxon>Bacillati</taxon>
        <taxon>Actinomycetota</taxon>
        <taxon>Actinomycetes</taxon>
        <taxon>Propionibacteriales</taxon>
        <taxon>Nocardioidaceae</taxon>
        <taxon>Nocardioides</taxon>
    </lineage>
</organism>
<feature type="region of interest" description="Disordered" evidence="1">
    <location>
        <begin position="78"/>
        <end position="102"/>
    </location>
</feature>
<evidence type="ECO:0000256" key="1">
    <source>
        <dbReference type="SAM" id="MobiDB-lite"/>
    </source>
</evidence>
<keyword evidence="2" id="KW-0732">Signal</keyword>
<evidence type="ECO:0000256" key="2">
    <source>
        <dbReference type="SAM" id="SignalP"/>
    </source>
</evidence>
<evidence type="ECO:0000313" key="4">
    <source>
        <dbReference type="Proteomes" id="UP000544110"/>
    </source>
</evidence>
<comment type="caution">
    <text evidence="3">The sequence shown here is derived from an EMBL/GenBank/DDBJ whole genome shotgun (WGS) entry which is preliminary data.</text>
</comment>